<dbReference type="GO" id="GO:0006508">
    <property type="term" value="P:proteolysis"/>
    <property type="evidence" value="ECO:0007669"/>
    <property type="project" value="UniProtKB-KW"/>
</dbReference>
<dbReference type="GO" id="GO:0046872">
    <property type="term" value="F:metal ion binding"/>
    <property type="evidence" value="ECO:0007669"/>
    <property type="project" value="UniProtKB-KW"/>
</dbReference>
<dbReference type="InterPro" id="IPR001478">
    <property type="entry name" value="PDZ"/>
</dbReference>
<dbReference type="Gene3D" id="2.30.42.10">
    <property type="match status" value="2"/>
</dbReference>
<keyword evidence="10 11" id="KW-0472">Membrane</keyword>
<dbReference type="EC" id="3.4.24.-" evidence="11"/>
<evidence type="ECO:0000256" key="6">
    <source>
        <dbReference type="ARBA" id="ARBA00022801"/>
    </source>
</evidence>
<reference evidence="13 14" key="1">
    <citation type="submission" date="2015-02" db="EMBL/GenBank/DDBJ databases">
        <title>Genome Sequence of Jannaschia aquimarina DSM28248, a member of the Roseobacter clade.</title>
        <authorList>
            <person name="Voget S."/>
            <person name="Daniel R."/>
        </authorList>
    </citation>
    <scope>NUCLEOTIDE SEQUENCE [LARGE SCALE GENOMIC DNA]</scope>
    <source>
        <strain evidence="13 14">GSW-M26</strain>
    </source>
</reference>
<keyword evidence="9 11" id="KW-0482">Metalloprotease</keyword>
<protein>
    <recommendedName>
        <fullName evidence="11">Zinc metalloprotease</fullName>
        <ecNumber evidence="11">3.4.24.-</ecNumber>
    </recommendedName>
</protein>
<gene>
    <name evidence="13" type="primary">rseP</name>
    <name evidence="13" type="ORF">jaqu_22680</name>
</gene>
<feature type="domain" description="PDZ" evidence="12">
    <location>
        <begin position="206"/>
        <end position="274"/>
    </location>
</feature>
<accession>A0A0D1D7P2</accession>
<comment type="subcellular location">
    <subcellularLocation>
        <location evidence="2">Membrane</location>
        <topology evidence="2">Multi-pass membrane protein</topology>
    </subcellularLocation>
</comment>
<dbReference type="Pfam" id="PF02163">
    <property type="entry name" value="Peptidase_M50"/>
    <property type="match status" value="1"/>
</dbReference>
<evidence type="ECO:0000259" key="12">
    <source>
        <dbReference type="SMART" id="SM00228"/>
    </source>
</evidence>
<dbReference type="GO" id="GO:0004222">
    <property type="term" value="F:metalloendopeptidase activity"/>
    <property type="evidence" value="ECO:0007669"/>
    <property type="project" value="InterPro"/>
</dbReference>
<evidence type="ECO:0000256" key="3">
    <source>
        <dbReference type="ARBA" id="ARBA00007931"/>
    </source>
</evidence>
<evidence type="ECO:0000256" key="1">
    <source>
        <dbReference type="ARBA" id="ARBA00001947"/>
    </source>
</evidence>
<keyword evidence="6 11" id="KW-0378">Hydrolase</keyword>
<keyword evidence="11" id="KW-0479">Metal-binding</keyword>
<evidence type="ECO:0000256" key="7">
    <source>
        <dbReference type="ARBA" id="ARBA00022833"/>
    </source>
</evidence>
<dbReference type="InterPro" id="IPR004387">
    <property type="entry name" value="Pept_M50_Zn"/>
</dbReference>
<evidence type="ECO:0000256" key="10">
    <source>
        <dbReference type="ARBA" id="ARBA00023136"/>
    </source>
</evidence>
<dbReference type="PANTHER" id="PTHR42837:SF2">
    <property type="entry name" value="MEMBRANE METALLOPROTEASE ARASP2, CHLOROPLASTIC-RELATED"/>
    <property type="match status" value="1"/>
</dbReference>
<evidence type="ECO:0000256" key="11">
    <source>
        <dbReference type="RuleBase" id="RU362031"/>
    </source>
</evidence>
<dbReference type="NCBIfam" id="TIGR00054">
    <property type="entry name" value="RIP metalloprotease RseP"/>
    <property type="match status" value="1"/>
</dbReference>
<sequence>MDAAGVIFQFGSVMWTLLAFIVAISIIVAVHEYGHYIVGRWCGIKADVFSIGFGPVLLKRMDSRGTQWQLAALPLGGYVKFRGDANAASVGDDGTVATMSASERAETMTGAALWKRAATVFAGPAINFLLTLVIFAAFALFTGRATDDAVVGDYVALPADVPTLVQGDEVLAVEGTPVGSLTDMHEQLKDVSDQATVTYTVLRDGAELEVEAAPALPPRAGSVEPRSAAWQAGIRPGDLIQTVDGSPIHSFRDLQNVVAASEGATLELEVWRPEEGMLPPVALNPRESARPAEDGGFENKYLIGIGGELAFAPATEWVGPFSAIAHGATQTYDIAATSLSALKHILIGTISTCNLSGPVGIAQVSGATASLGAENFILFIAILSTAVGLLNLFPIPVLDGGHLVFYAYEAVRGRPPSDNAVKVLMTAGITLMAALMIFALSNDLFCPGGLLAR</sequence>
<dbReference type="SMART" id="SM00228">
    <property type="entry name" value="PDZ"/>
    <property type="match status" value="2"/>
</dbReference>
<dbReference type="SUPFAM" id="SSF50156">
    <property type="entry name" value="PDZ domain-like"/>
    <property type="match status" value="2"/>
</dbReference>
<evidence type="ECO:0000256" key="8">
    <source>
        <dbReference type="ARBA" id="ARBA00022989"/>
    </source>
</evidence>
<organism evidence="13 14">
    <name type="scientific">Jannaschia aquimarina</name>
    <dbReference type="NCBI Taxonomy" id="935700"/>
    <lineage>
        <taxon>Bacteria</taxon>
        <taxon>Pseudomonadati</taxon>
        <taxon>Pseudomonadota</taxon>
        <taxon>Alphaproteobacteria</taxon>
        <taxon>Rhodobacterales</taxon>
        <taxon>Roseobacteraceae</taxon>
        <taxon>Jannaschia</taxon>
    </lineage>
</organism>
<dbReference type="RefSeq" id="WP_043919060.1">
    <property type="nucleotide sequence ID" value="NZ_FZPF01000004.1"/>
</dbReference>
<keyword evidence="5 11" id="KW-0812">Transmembrane</keyword>
<evidence type="ECO:0000313" key="14">
    <source>
        <dbReference type="Proteomes" id="UP000032232"/>
    </source>
</evidence>
<keyword evidence="4" id="KW-0645">Protease</keyword>
<dbReference type="Proteomes" id="UP000032232">
    <property type="component" value="Unassembled WGS sequence"/>
</dbReference>
<dbReference type="OrthoDB" id="9782003at2"/>
<evidence type="ECO:0000256" key="2">
    <source>
        <dbReference type="ARBA" id="ARBA00004141"/>
    </source>
</evidence>
<evidence type="ECO:0000256" key="5">
    <source>
        <dbReference type="ARBA" id="ARBA00022692"/>
    </source>
</evidence>
<evidence type="ECO:0000313" key="13">
    <source>
        <dbReference type="EMBL" id="KIT15998.1"/>
    </source>
</evidence>
<keyword evidence="14" id="KW-1185">Reference proteome</keyword>
<evidence type="ECO:0000256" key="4">
    <source>
        <dbReference type="ARBA" id="ARBA00022670"/>
    </source>
</evidence>
<name>A0A0D1D7P2_9RHOB</name>
<dbReference type="STRING" id="935700.jaqu_22680"/>
<dbReference type="InterPro" id="IPR036034">
    <property type="entry name" value="PDZ_sf"/>
</dbReference>
<keyword evidence="7 11" id="KW-0862">Zinc</keyword>
<feature type="domain" description="PDZ" evidence="12">
    <location>
        <begin position="137"/>
        <end position="205"/>
    </location>
</feature>
<comment type="similarity">
    <text evidence="3 11">Belongs to the peptidase M50B family.</text>
</comment>
<evidence type="ECO:0000256" key="9">
    <source>
        <dbReference type="ARBA" id="ARBA00023049"/>
    </source>
</evidence>
<dbReference type="EMBL" id="JYFE01000041">
    <property type="protein sequence ID" value="KIT15998.1"/>
    <property type="molecule type" value="Genomic_DNA"/>
</dbReference>
<keyword evidence="8 11" id="KW-1133">Transmembrane helix</keyword>
<dbReference type="CDD" id="cd06163">
    <property type="entry name" value="S2P-M50_PDZ_RseP-like"/>
    <property type="match status" value="1"/>
</dbReference>
<feature type="transmembrane region" description="Helical" evidence="11">
    <location>
        <begin position="419"/>
        <end position="440"/>
    </location>
</feature>
<dbReference type="PANTHER" id="PTHR42837">
    <property type="entry name" value="REGULATOR OF SIGMA-E PROTEASE RSEP"/>
    <property type="match status" value="1"/>
</dbReference>
<dbReference type="Pfam" id="PF17820">
    <property type="entry name" value="PDZ_6"/>
    <property type="match status" value="1"/>
</dbReference>
<dbReference type="InterPro" id="IPR008915">
    <property type="entry name" value="Peptidase_M50"/>
</dbReference>
<proteinExistence type="inferred from homology"/>
<feature type="transmembrane region" description="Helical" evidence="11">
    <location>
        <begin position="376"/>
        <end position="398"/>
    </location>
</feature>
<dbReference type="PATRIC" id="fig|935700.4.peg.2334"/>
<feature type="transmembrane region" description="Helical" evidence="11">
    <location>
        <begin position="6"/>
        <end position="30"/>
    </location>
</feature>
<comment type="cofactor">
    <cofactor evidence="1 11">
        <name>Zn(2+)</name>
        <dbReference type="ChEBI" id="CHEBI:29105"/>
    </cofactor>
</comment>
<dbReference type="InterPro" id="IPR041489">
    <property type="entry name" value="PDZ_6"/>
</dbReference>
<feature type="transmembrane region" description="Helical" evidence="11">
    <location>
        <begin position="118"/>
        <end position="141"/>
    </location>
</feature>
<dbReference type="AlphaFoldDB" id="A0A0D1D7P2"/>
<dbReference type="GO" id="GO:0016020">
    <property type="term" value="C:membrane"/>
    <property type="evidence" value="ECO:0007669"/>
    <property type="project" value="UniProtKB-SubCell"/>
</dbReference>
<comment type="caution">
    <text evidence="13">The sequence shown here is derived from an EMBL/GenBank/DDBJ whole genome shotgun (WGS) entry which is preliminary data.</text>
</comment>